<dbReference type="EMBL" id="QZKU01000037">
    <property type="protein sequence ID" value="RJP24317.1"/>
    <property type="molecule type" value="Genomic_DNA"/>
</dbReference>
<organism evidence="2 3">
    <name type="scientific">Abyssobacteria bacterium (strain SURF_5)</name>
    <dbReference type="NCBI Taxonomy" id="2093360"/>
    <lineage>
        <taxon>Bacteria</taxon>
        <taxon>Pseudomonadati</taxon>
        <taxon>Candidatus Hydrogenedentota</taxon>
        <taxon>Candidatus Abyssobacteria</taxon>
    </lineage>
</organism>
<feature type="transmembrane region" description="Helical" evidence="1">
    <location>
        <begin position="301"/>
        <end position="324"/>
    </location>
</feature>
<dbReference type="Pfam" id="PF01944">
    <property type="entry name" value="SpoIIM"/>
    <property type="match status" value="1"/>
</dbReference>
<keyword evidence="1" id="KW-0472">Membrane</keyword>
<feature type="transmembrane region" description="Helical" evidence="1">
    <location>
        <begin position="108"/>
        <end position="131"/>
    </location>
</feature>
<accession>A0A3A4NV42</accession>
<dbReference type="PANTHER" id="PTHR35337:SF1">
    <property type="entry name" value="SLR1478 PROTEIN"/>
    <property type="match status" value="1"/>
</dbReference>
<evidence type="ECO:0000313" key="2">
    <source>
        <dbReference type="EMBL" id="RJP24317.1"/>
    </source>
</evidence>
<gene>
    <name evidence="2" type="ORF">C4520_04225</name>
</gene>
<reference evidence="2 3" key="1">
    <citation type="journal article" date="2017" name="ISME J.">
        <title>Energy and carbon metabolisms in a deep terrestrial subsurface fluid microbial community.</title>
        <authorList>
            <person name="Momper L."/>
            <person name="Jungbluth S.P."/>
            <person name="Lee M.D."/>
            <person name="Amend J.P."/>
        </authorList>
    </citation>
    <scope>NUCLEOTIDE SEQUENCE [LARGE SCALE GENOMIC DNA]</scope>
    <source>
        <strain evidence="2">SURF_5</strain>
    </source>
</reference>
<comment type="caution">
    <text evidence="2">The sequence shown here is derived from an EMBL/GenBank/DDBJ whole genome shotgun (WGS) entry which is preliminary data.</text>
</comment>
<dbReference type="PANTHER" id="PTHR35337">
    <property type="entry name" value="SLR1478 PROTEIN"/>
    <property type="match status" value="1"/>
</dbReference>
<dbReference type="AlphaFoldDB" id="A0A3A4NV42"/>
<keyword evidence="1" id="KW-1133">Transmembrane helix</keyword>
<dbReference type="InterPro" id="IPR002798">
    <property type="entry name" value="SpoIIM-like"/>
</dbReference>
<name>A0A3A4NV42_ABYX5</name>
<sequence length="337" mass="37889">MIVDLQRFLISEERYWKELEKLLTELETRVERTLSLEEAKRFHYLYQRVSSDLVRLAAFPSEPGTHRYLESLVSRAYAEIHETRDRGVRFSVRTWFFQTFPQVFRKHAMAFALAVLITLAGASFGGFALSLDPDSKDVLMPFSHLQGDPSQRVAYEESREVDHLEGRKGTFSAFLMTHNTRVSIFTMALGMTWGIGTIIMLFYNGTILGAVVCDYVLAGEVRFLAGWLLPHGAIEIPAILIAGQAGLVLGKALIGWGTPISLKARLRQISGDLVTLICGVAALLVWAGLVEAFFSQYHEPVIPYSLKTTFGLLELILLTVYLMWSGRKRVAPAEIDR</sequence>
<proteinExistence type="predicted"/>
<evidence type="ECO:0000313" key="3">
    <source>
        <dbReference type="Proteomes" id="UP000265882"/>
    </source>
</evidence>
<feature type="transmembrane region" description="Helical" evidence="1">
    <location>
        <begin position="269"/>
        <end position="289"/>
    </location>
</feature>
<protein>
    <submittedName>
        <fullName evidence="2">Stage II sporulation protein M</fullName>
    </submittedName>
</protein>
<feature type="transmembrane region" description="Helical" evidence="1">
    <location>
        <begin position="182"/>
        <end position="203"/>
    </location>
</feature>
<keyword evidence="1" id="KW-0812">Transmembrane</keyword>
<dbReference type="Proteomes" id="UP000265882">
    <property type="component" value="Unassembled WGS sequence"/>
</dbReference>
<evidence type="ECO:0000256" key="1">
    <source>
        <dbReference type="SAM" id="Phobius"/>
    </source>
</evidence>